<organism evidence="2 3">
    <name type="scientific">Myxococcus landrumensis</name>
    <dbReference type="NCBI Taxonomy" id="2813577"/>
    <lineage>
        <taxon>Bacteria</taxon>
        <taxon>Pseudomonadati</taxon>
        <taxon>Myxococcota</taxon>
        <taxon>Myxococcia</taxon>
        <taxon>Myxococcales</taxon>
        <taxon>Cystobacterineae</taxon>
        <taxon>Myxococcaceae</taxon>
        <taxon>Myxococcus</taxon>
    </lineage>
</organism>
<keyword evidence="3" id="KW-1185">Reference proteome</keyword>
<dbReference type="EMBL" id="CP071091">
    <property type="protein sequence ID" value="QSQ11220.1"/>
    <property type="molecule type" value="Genomic_DNA"/>
</dbReference>
<evidence type="ECO:0000259" key="1">
    <source>
        <dbReference type="Pfam" id="PF18566"/>
    </source>
</evidence>
<dbReference type="RefSeq" id="WP_206712977.1">
    <property type="nucleotide sequence ID" value="NZ_CP071091.1"/>
</dbReference>
<evidence type="ECO:0000313" key="2">
    <source>
        <dbReference type="EMBL" id="QSQ11220.1"/>
    </source>
</evidence>
<protein>
    <recommendedName>
        <fullName evidence="1">Linalool dehydratase/isomerase domain-containing protein</fullName>
    </recommendedName>
</protein>
<gene>
    <name evidence="2" type="ORF">JY572_22650</name>
</gene>
<feature type="domain" description="Linalool dehydratase/isomerase" evidence="1">
    <location>
        <begin position="136"/>
        <end position="352"/>
    </location>
</feature>
<accession>A0ABX7MXP5</accession>
<name>A0ABX7MXP5_9BACT</name>
<sequence>MRRVFLLLFLLIVATAVWVPSLHLWFRPSDVREMVPALAARQRGRVSQVGGPEHAMLRQLNPEWDLMARTFSALAFANLALREPERKAEHLAVVDALVSRTLEDERRGQEFFLLPYGHGRPFKDPAGRSLFIDGELALMLAARQWVEPREDWALLLRERVDLIVGQLERSPILAAESYPDQGWTFCNTMALAALRISDALDGRDHSSLRARWVESAREHLVDARTGLLVAEFTYQGRTLDGPEGSTLWLAAHMLQLVDADFALEQYERARRELVGELWGFAWAGEWPEASPKAVSDVDSGPTIPLVNVNAGSSGLAFVAAGAFEDTALMEGLLTSLNFAAFPVADETGLRFAAGNSLSDAVLLYSLTQGPLWRQVQFARKMEAAR</sequence>
<dbReference type="InterPro" id="IPR041411">
    <property type="entry name" value="Ldi"/>
</dbReference>
<dbReference type="Pfam" id="PF18566">
    <property type="entry name" value="Ldi"/>
    <property type="match status" value="1"/>
</dbReference>
<evidence type="ECO:0000313" key="3">
    <source>
        <dbReference type="Proteomes" id="UP000663090"/>
    </source>
</evidence>
<dbReference type="Proteomes" id="UP000663090">
    <property type="component" value="Chromosome"/>
</dbReference>
<proteinExistence type="predicted"/>
<reference evidence="2 3" key="1">
    <citation type="submission" date="2021-02" db="EMBL/GenBank/DDBJ databases">
        <title>De Novo genome assembly of isolated myxobacteria.</title>
        <authorList>
            <person name="Stevens D.C."/>
        </authorList>
    </citation>
    <scope>NUCLEOTIDE SEQUENCE [LARGE SCALE GENOMIC DNA]</scope>
    <source>
        <strain evidence="2 3">SCHIC003</strain>
    </source>
</reference>